<accession>A0A5C8HSF9</accession>
<keyword evidence="1" id="KW-0812">Transmembrane</keyword>
<name>A0A5C8HSF9_9MICO</name>
<evidence type="ECO:0000313" key="3">
    <source>
        <dbReference type="Proteomes" id="UP000321196"/>
    </source>
</evidence>
<dbReference type="OrthoDB" id="5074012at2"/>
<dbReference type="EMBL" id="VRSW01000001">
    <property type="protein sequence ID" value="TXK05993.1"/>
    <property type="molecule type" value="Genomic_DNA"/>
</dbReference>
<evidence type="ECO:0000256" key="1">
    <source>
        <dbReference type="SAM" id="Phobius"/>
    </source>
</evidence>
<sequence>MAIDASRPATAAHAVIADATDPARRKDVLFRKRRAAGEEMSSWWPVAAFVFVTICVVSLLSFIPG</sequence>
<evidence type="ECO:0000313" key="2">
    <source>
        <dbReference type="EMBL" id="TXK05993.1"/>
    </source>
</evidence>
<feature type="transmembrane region" description="Helical" evidence="1">
    <location>
        <begin position="42"/>
        <end position="63"/>
    </location>
</feature>
<gene>
    <name evidence="2" type="ORF">FVP60_03180</name>
</gene>
<dbReference type="Proteomes" id="UP000321196">
    <property type="component" value="Unassembled WGS sequence"/>
</dbReference>
<keyword evidence="2" id="KW-0808">Transferase</keyword>
<dbReference type="GO" id="GO:0016740">
    <property type="term" value="F:transferase activity"/>
    <property type="evidence" value="ECO:0007669"/>
    <property type="project" value="UniProtKB-KW"/>
</dbReference>
<organism evidence="2 3">
    <name type="scientific">Microbacterium mitrae</name>
    <dbReference type="NCBI Taxonomy" id="664640"/>
    <lineage>
        <taxon>Bacteria</taxon>
        <taxon>Bacillati</taxon>
        <taxon>Actinomycetota</taxon>
        <taxon>Actinomycetes</taxon>
        <taxon>Micrococcales</taxon>
        <taxon>Microbacteriaceae</taxon>
        <taxon>Microbacterium</taxon>
    </lineage>
</organism>
<dbReference type="RefSeq" id="WP_147824803.1">
    <property type="nucleotide sequence ID" value="NZ_BAAARG010000001.1"/>
</dbReference>
<keyword evidence="1" id="KW-1133">Transmembrane helix</keyword>
<keyword evidence="3" id="KW-1185">Reference proteome</keyword>
<dbReference type="AlphaFoldDB" id="A0A5C8HSF9"/>
<reference evidence="2 3" key="1">
    <citation type="submission" date="2019-08" db="EMBL/GenBank/DDBJ databases">
        <authorList>
            <person name="Dong K."/>
        </authorList>
    </citation>
    <scope>NUCLEOTIDE SEQUENCE [LARGE SCALE GENOMIC DNA]</scope>
    <source>
        <strain evidence="2 3">M4-8</strain>
    </source>
</reference>
<keyword evidence="1" id="KW-0472">Membrane</keyword>
<comment type="caution">
    <text evidence="2">The sequence shown here is derived from an EMBL/GenBank/DDBJ whole genome shotgun (WGS) entry which is preliminary data.</text>
</comment>
<protein>
    <submittedName>
        <fullName evidence="2">UDP-N-acetylmuramyl pentapeptide phosphotransferase</fullName>
    </submittedName>
</protein>
<proteinExistence type="predicted"/>